<dbReference type="AlphaFoldDB" id="A0A1H6XPK7"/>
<evidence type="ECO:0000256" key="1">
    <source>
        <dbReference type="SAM" id="MobiDB-lite"/>
    </source>
</evidence>
<protein>
    <submittedName>
        <fullName evidence="3">Looped-hinge helix DNA binding domain-containing protein, AbrB family</fullName>
    </submittedName>
</protein>
<dbReference type="Gene3D" id="2.10.260.10">
    <property type="match status" value="1"/>
</dbReference>
<organism evidence="3 4">
    <name type="scientific">Halohasta litchfieldiae</name>
    <dbReference type="NCBI Taxonomy" id="1073996"/>
    <lineage>
        <taxon>Archaea</taxon>
        <taxon>Methanobacteriati</taxon>
        <taxon>Methanobacteriota</taxon>
        <taxon>Stenosarchaea group</taxon>
        <taxon>Halobacteria</taxon>
        <taxon>Halobacteriales</taxon>
        <taxon>Haloferacaceae</taxon>
        <taxon>Halohasta</taxon>
    </lineage>
</organism>
<accession>A0A1H6XPK7</accession>
<dbReference type="Pfam" id="PF04014">
    <property type="entry name" value="MazE_antitoxin"/>
    <property type="match status" value="1"/>
</dbReference>
<dbReference type="Proteomes" id="UP000198888">
    <property type="component" value="Unassembled WGS sequence"/>
</dbReference>
<evidence type="ECO:0000313" key="4">
    <source>
        <dbReference type="Proteomes" id="UP000198888"/>
    </source>
</evidence>
<sequence length="182" mass="19795">MPTSFSNKTRARAPLFGTLCGIKSDEHEITAIDAHRGITLIGDLTELIDNERSFFIPVVGNTVSLLTLRGGSSVLTQTIILNPTLSGNMTKVDSKGRIVLPKKVREGLGITPGTEVAIHEEDGKAVVKPEDNPEKIIERMNRLIAETSSEREETMPIGEGADPIAQKHRDAVRRGAEENSDE</sequence>
<proteinExistence type="predicted"/>
<dbReference type="SMART" id="SM00966">
    <property type="entry name" value="SpoVT_AbrB"/>
    <property type="match status" value="1"/>
</dbReference>
<evidence type="ECO:0000259" key="2">
    <source>
        <dbReference type="PROSITE" id="PS51740"/>
    </source>
</evidence>
<dbReference type="InterPro" id="IPR037914">
    <property type="entry name" value="SpoVT-AbrB_sf"/>
</dbReference>
<dbReference type="SUPFAM" id="SSF89447">
    <property type="entry name" value="AbrB/MazE/MraZ-like"/>
    <property type="match status" value="1"/>
</dbReference>
<dbReference type="EMBL" id="FNYR01000044">
    <property type="protein sequence ID" value="SEJ31009.1"/>
    <property type="molecule type" value="Genomic_DNA"/>
</dbReference>
<feature type="region of interest" description="Disordered" evidence="1">
    <location>
        <begin position="146"/>
        <end position="182"/>
    </location>
</feature>
<reference evidence="3 4" key="1">
    <citation type="submission" date="2016-10" db="EMBL/GenBank/DDBJ databases">
        <authorList>
            <person name="de Groot N.N."/>
        </authorList>
    </citation>
    <scope>NUCLEOTIDE SEQUENCE [LARGE SCALE GENOMIC DNA]</scope>
    <source>
        <strain evidence="3 4">DSM 22187</strain>
    </source>
</reference>
<evidence type="ECO:0000313" key="3">
    <source>
        <dbReference type="EMBL" id="SEJ31009.1"/>
    </source>
</evidence>
<dbReference type="PROSITE" id="PS51740">
    <property type="entry name" value="SPOVT_ABRB"/>
    <property type="match status" value="1"/>
</dbReference>
<dbReference type="GO" id="GO:0003677">
    <property type="term" value="F:DNA binding"/>
    <property type="evidence" value="ECO:0007669"/>
    <property type="project" value="InterPro"/>
</dbReference>
<dbReference type="CDD" id="cd16320">
    <property type="entry name" value="MraZ_N"/>
    <property type="match status" value="1"/>
</dbReference>
<feature type="domain" description="SpoVT-AbrB" evidence="2">
    <location>
        <begin position="87"/>
        <end position="132"/>
    </location>
</feature>
<name>A0A1H6XPK7_9EURY</name>
<gene>
    <name evidence="3" type="ORF">SAMN05444271_14411</name>
</gene>
<dbReference type="NCBIfam" id="TIGR01439">
    <property type="entry name" value="lp_hng_hel_AbrB"/>
    <property type="match status" value="1"/>
</dbReference>
<dbReference type="InterPro" id="IPR007159">
    <property type="entry name" value="SpoVT-AbrB_dom"/>
</dbReference>
<feature type="compositionally biased region" description="Basic and acidic residues" evidence="1">
    <location>
        <begin position="165"/>
        <end position="182"/>
    </location>
</feature>
<keyword evidence="4" id="KW-1185">Reference proteome</keyword>
<dbReference type="InterPro" id="IPR035642">
    <property type="entry name" value="MraZ_N"/>
</dbReference>